<reference evidence="3 4" key="1">
    <citation type="journal article" date="2013" name="Genome Announc.">
        <title>Draft Genome Sequence of Winogradskyella psychrotolerans RS-3T, Isolated from the Marine Transect of Kongsfjorden, Ny-Alesund, Svalbard, Arctic Ocean.</title>
        <authorList>
            <person name="Kumar Pinnaka A."/>
            <person name="Ara S."/>
            <person name="Singh A."/>
            <person name="Shivaji S."/>
        </authorList>
    </citation>
    <scope>NUCLEOTIDE SEQUENCE [LARGE SCALE GENOMIC DNA]</scope>
    <source>
        <strain evidence="3 4">RS-3</strain>
    </source>
</reference>
<protein>
    <submittedName>
        <fullName evidence="3">Uncharacterized protein</fullName>
    </submittedName>
</protein>
<keyword evidence="1" id="KW-1133">Transmembrane helix</keyword>
<organism evidence="3 4">
    <name type="scientific">Winogradskyella psychrotolerans RS-3</name>
    <dbReference type="NCBI Taxonomy" id="641526"/>
    <lineage>
        <taxon>Bacteria</taxon>
        <taxon>Pseudomonadati</taxon>
        <taxon>Bacteroidota</taxon>
        <taxon>Flavobacteriia</taxon>
        <taxon>Flavobacteriales</taxon>
        <taxon>Flavobacteriaceae</taxon>
        <taxon>Winogradskyella</taxon>
    </lineage>
</organism>
<evidence type="ECO:0000313" key="3">
    <source>
        <dbReference type="EMBL" id="EPR72391.1"/>
    </source>
</evidence>
<dbReference type="eggNOG" id="ENOG5033DI7">
    <property type="taxonomic scope" value="Bacteria"/>
</dbReference>
<keyword evidence="1" id="KW-0812">Transmembrane</keyword>
<feature type="chain" id="PRO_5004545657" evidence="2">
    <location>
        <begin position="19"/>
        <end position="63"/>
    </location>
</feature>
<sequence>MFASILVVFVSFASIAQSGTGVPPPPAPPPPPGLPIDGGIVALFIIALCYGVYKSYKISKQTA</sequence>
<comment type="caution">
    <text evidence="3">The sequence shown here is derived from an EMBL/GenBank/DDBJ whole genome shotgun (WGS) entry which is preliminary data.</text>
</comment>
<dbReference type="EMBL" id="ATMR01000124">
    <property type="protein sequence ID" value="EPR72391.1"/>
    <property type="molecule type" value="Genomic_DNA"/>
</dbReference>
<evidence type="ECO:0000313" key="4">
    <source>
        <dbReference type="Proteomes" id="UP000014962"/>
    </source>
</evidence>
<keyword evidence="2" id="KW-0732">Signal</keyword>
<accession>S7VQW4</accession>
<gene>
    <name evidence="3" type="ORF">ADIWIN_2561</name>
</gene>
<keyword evidence="4" id="KW-1185">Reference proteome</keyword>
<feature type="signal peptide" evidence="2">
    <location>
        <begin position="1"/>
        <end position="18"/>
    </location>
</feature>
<evidence type="ECO:0000256" key="1">
    <source>
        <dbReference type="SAM" id="Phobius"/>
    </source>
</evidence>
<proteinExistence type="predicted"/>
<name>S7VQW4_9FLAO</name>
<dbReference type="NCBIfam" id="NF046080">
    <property type="entry name" value="PID_CTERM"/>
    <property type="match status" value="1"/>
</dbReference>
<evidence type="ECO:0000256" key="2">
    <source>
        <dbReference type="SAM" id="SignalP"/>
    </source>
</evidence>
<dbReference type="OrthoDB" id="1452477at2"/>
<feature type="transmembrane region" description="Helical" evidence="1">
    <location>
        <begin position="34"/>
        <end position="53"/>
    </location>
</feature>
<keyword evidence="1" id="KW-0472">Membrane</keyword>
<dbReference type="Proteomes" id="UP000014962">
    <property type="component" value="Unassembled WGS sequence"/>
</dbReference>
<dbReference type="AlphaFoldDB" id="S7VQW4"/>
<dbReference type="InterPro" id="IPR058207">
    <property type="entry name" value="PID_CTERM"/>
</dbReference>